<evidence type="ECO:0000313" key="2">
    <source>
        <dbReference type="EMBL" id="ASJ53693.1"/>
    </source>
</evidence>
<proteinExistence type="predicted"/>
<dbReference type="InterPro" id="IPR036259">
    <property type="entry name" value="MFS_trans_sf"/>
</dbReference>
<keyword evidence="1" id="KW-1133">Transmembrane helix</keyword>
<dbReference type="SUPFAM" id="SSF103473">
    <property type="entry name" value="MFS general substrate transporter"/>
    <property type="match status" value="1"/>
</dbReference>
<dbReference type="KEGG" id="bfm:BP422_09075"/>
<dbReference type="EMBL" id="CP018145">
    <property type="protein sequence ID" value="ASJ53693.1"/>
    <property type="molecule type" value="Genomic_DNA"/>
</dbReference>
<feature type="transmembrane region" description="Helical" evidence="1">
    <location>
        <begin position="61"/>
        <end position="82"/>
    </location>
</feature>
<gene>
    <name evidence="2" type="ORF">BP422_09075</name>
</gene>
<sequence>MQIALSNTLSRTLVKEQTGVGMGLFSMLNFISGAVATSLIGKALDNQTATMKLNPLANPAASVYSNIFLLLAILIIGVWMLYRLQFHASKTLVHTDEPSK</sequence>
<evidence type="ECO:0000313" key="3">
    <source>
        <dbReference type="Proteomes" id="UP000197781"/>
    </source>
</evidence>
<dbReference type="Proteomes" id="UP000197781">
    <property type="component" value="Chromosome"/>
</dbReference>
<name>A0A220MFC2_9BACL</name>
<keyword evidence="1" id="KW-0472">Membrane</keyword>
<organism evidence="2 3">
    <name type="scientific">Brevibacillus formosus</name>
    <dbReference type="NCBI Taxonomy" id="54913"/>
    <lineage>
        <taxon>Bacteria</taxon>
        <taxon>Bacillati</taxon>
        <taxon>Bacillota</taxon>
        <taxon>Bacilli</taxon>
        <taxon>Bacillales</taxon>
        <taxon>Paenibacillaceae</taxon>
        <taxon>Brevibacillus</taxon>
    </lineage>
</organism>
<protein>
    <recommendedName>
        <fullName evidence="4">Major facilitator superfamily (MFS) profile domain-containing protein</fullName>
    </recommendedName>
</protein>
<keyword evidence="1" id="KW-0812">Transmembrane</keyword>
<accession>A0A220MFC2</accession>
<dbReference type="AlphaFoldDB" id="A0A220MFC2"/>
<evidence type="ECO:0000256" key="1">
    <source>
        <dbReference type="SAM" id="Phobius"/>
    </source>
</evidence>
<feature type="transmembrane region" description="Helical" evidence="1">
    <location>
        <begin position="20"/>
        <end position="41"/>
    </location>
</feature>
<evidence type="ECO:0008006" key="4">
    <source>
        <dbReference type="Google" id="ProtNLM"/>
    </source>
</evidence>
<reference evidence="2 3" key="1">
    <citation type="submission" date="2016-11" db="EMBL/GenBank/DDBJ databases">
        <authorList>
            <person name="Jaros S."/>
            <person name="Januszkiewicz K."/>
            <person name="Wedrychowicz H."/>
        </authorList>
    </citation>
    <scope>NUCLEOTIDE SEQUENCE [LARGE SCALE GENOMIC DNA]</scope>
    <source>
        <strain evidence="2 3">NF2</strain>
    </source>
</reference>